<dbReference type="EMBL" id="CAJFCW020000005">
    <property type="protein sequence ID" value="CAG9118378.1"/>
    <property type="molecule type" value="Genomic_DNA"/>
</dbReference>
<dbReference type="GO" id="GO:0016020">
    <property type="term" value="C:membrane"/>
    <property type="evidence" value="ECO:0007669"/>
    <property type="project" value="InterPro"/>
</dbReference>
<evidence type="ECO:0008006" key="3">
    <source>
        <dbReference type="Google" id="ProtNLM"/>
    </source>
</evidence>
<reference evidence="1" key="1">
    <citation type="submission" date="2020-09" db="EMBL/GenBank/DDBJ databases">
        <authorList>
            <person name="Kikuchi T."/>
        </authorList>
    </citation>
    <scope>NUCLEOTIDE SEQUENCE</scope>
    <source>
        <strain evidence="1">SH1</strain>
    </source>
</reference>
<dbReference type="Pfam" id="PF03567">
    <property type="entry name" value="Sulfotransfer_2"/>
    <property type="match status" value="2"/>
</dbReference>
<dbReference type="GO" id="GO:0050650">
    <property type="term" value="P:chondroitin sulfate proteoglycan biosynthetic process"/>
    <property type="evidence" value="ECO:0007669"/>
    <property type="project" value="InterPro"/>
</dbReference>
<proteinExistence type="predicted"/>
<dbReference type="EMBL" id="CAJFDH010000005">
    <property type="protein sequence ID" value="CAD5223644.1"/>
    <property type="molecule type" value="Genomic_DNA"/>
</dbReference>
<protein>
    <recommendedName>
        <fullName evidence="3">Carbohydrate sulfotransferase</fullName>
    </recommendedName>
</protein>
<comment type="caution">
    <text evidence="1">The sequence shown here is derived from an EMBL/GenBank/DDBJ whole genome shotgun (WGS) entry which is preliminary data.</text>
</comment>
<gene>
    <name evidence="1" type="ORF">BOKJ2_LOCUS10414</name>
</gene>
<accession>A0A811L944</accession>
<dbReference type="InterPro" id="IPR005331">
    <property type="entry name" value="Sulfotransferase"/>
</dbReference>
<dbReference type="InterPro" id="IPR007669">
    <property type="entry name" value="Chst-1-like"/>
</dbReference>
<evidence type="ECO:0000313" key="2">
    <source>
        <dbReference type="Proteomes" id="UP000614601"/>
    </source>
</evidence>
<dbReference type="AlphaFoldDB" id="A0A811L944"/>
<dbReference type="OrthoDB" id="408912at2759"/>
<dbReference type="PANTHER" id="PTHR22900">
    <property type="entry name" value="PROTEIN CBG14245-RELATED"/>
    <property type="match status" value="1"/>
</dbReference>
<name>A0A811L944_9BILA</name>
<dbReference type="PANTHER" id="PTHR22900:SF11">
    <property type="entry name" value="PROTEIN CBG01579"/>
    <property type="match status" value="1"/>
</dbReference>
<dbReference type="Proteomes" id="UP000783686">
    <property type="component" value="Unassembled WGS sequence"/>
</dbReference>
<organism evidence="1 2">
    <name type="scientific">Bursaphelenchus okinawaensis</name>
    <dbReference type="NCBI Taxonomy" id="465554"/>
    <lineage>
        <taxon>Eukaryota</taxon>
        <taxon>Metazoa</taxon>
        <taxon>Ecdysozoa</taxon>
        <taxon>Nematoda</taxon>
        <taxon>Chromadorea</taxon>
        <taxon>Rhabditida</taxon>
        <taxon>Tylenchina</taxon>
        <taxon>Tylenchomorpha</taxon>
        <taxon>Aphelenchoidea</taxon>
        <taxon>Aphelenchoididae</taxon>
        <taxon>Bursaphelenchus</taxon>
    </lineage>
</organism>
<dbReference type="GO" id="GO:0047756">
    <property type="term" value="F:chondroitin 4-sulfotransferase activity"/>
    <property type="evidence" value="ECO:0007669"/>
    <property type="project" value="InterPro"/>
</dbReference>
<evidence type="ECO:0000313" key="1">
    <source>
        <dbReference type="EMBL" id="CAD5223644.1"/>
    </source>
</evidence>
<dbReference type="GO" id="GO:1902884">
    <property type="term" value="P:positive regulation of response to oxidative stress"/>
    <property type="evidence" value="ECO:0007669"/>
    <property type="project" value="InterPro"/>
</dbReference>
<dbReference type="Proteomes" id="UP000614601">
    <property type="component" value="Unassembled WGS sequence"/>
</dbReference>
<sequence>MPNYACSQKVAYFESNRTDLIPKTGYNGLAALPPFLSTDTHMIFSTRYKIGACLIPKVMSTIMTAVLCYLQDSEAFIKNNRTIPTETYATRFCHDSIENRHMDEWTRRYNRHGEYTTFTFVREPIDRFLSAFVDKCVVEHREKEERFHLDCYGCSEDVACFIYKMKDRIWKYVEGKHSLSVMDIHVIPQTWHCKMKYYMHDFTIFRYVSTSSDDYKVYLTELTDILMKQNVPQDQIYYVMSGLTGGHSPHSTSNSSVRFCNESIEQWRIDEWTEQHNQQGEYTLFTFVREPINRFLSAFVNKCVVEKILDCYDCGEDVECFIYKLRDRMWKYLEGKHTLSVMDRHVIPQTWHCKMRYYLNEFTIFRYVSTSSTEYKIYLTELTDILMKRNVPQDQISYVMRGLTGGHSPHSTSNSSARSDYKSQLMSRPDLLKILVDLYYYDFVTFGFPFPDQLWL</sequence>
<keyword evidence="2" id="KW-1185">Reference proteome</keyword>